<gene>
    <name evidence="1" type="ORF">JM18_008559</name>
</gene>
<comment type="caution">
    <text evidence="1">The sequence shown here is derived from an EMBL/GenBank/DDBJ whole genome shotgun (WGS) entry which is preliminary data.</text>
</comment>
<proteinExistence type="predicted"/>
<name>A0A921V3N0_9STRA</name>
<dbReference type="AlphaFoldDB" id="A0A921V3N0"/>
<evidence type="ECO:0000313" key="1">
    <source>
        <dbReference type="EMBL" id="KAG2512422.1"/>
    </source>
</evidence>
<organism evidence="1 2">
    <name type="scientific">Phytophthora kernoviae</name>
    <dbReference type="NCBI Taxonomy" id="325452"/>
    <lineage>
        <taxon>Eukaryota</taxon>
        <taxon>Sar</taxon>
        <taxon>Stramenopiles</taxon>
        <taxon>Oomycota</taxon>
        <taxon>Peronosporomycetes</taxon>
        <taxon>Peronosporales</taxon>
        <taxon>Peronosporaceae</taxon>
        <taxon>Phytophthora</taxon>
    </lineage>
</organism>
<evidence type="ECO:0000313" key="2">
    <source>
        <dbReference type="Proteomes" id="UP000792063"/>
    </source>
</evidence>
<sequence>MRATVAELSPNLLTQSEELADLILNTRTEEAVLSMVSQEYESMLEPEANRTRTE</sequence>
<reference evidence="1" key="2">
    <citation type="submission" date="2020-06" db="EMBL/GenBank/DDBJ databases">
        <authorList>
            <person name="Studholme D.J."/>
        </authorList>
    </citation>
    <scope>NUCLEOTIDE SEQUENCE</scope>
    <source>
        <strain evidence="1">NZFS 3630</strain>
    </source>
</reference>
<accession>A0A921V3N0</accession>
<feature type="non-terminal residue" evidence="1">
    <location>
        <position position="54"/>
    </location>
</feature>
<reference evidence="1" key="1">
    <citation type="journal article" date="2015" name="Genom Data">
        <title>Genome sequences of six Phytophthora species associated with forests in New Zealand.</title>
        <authorList>
            <person name="Studholme D.J."/>
            <person name="McDougal R.L."/>
            <person name="Sambles C."/>
            <person name="Hansen E."/>
            <person name="Hardy G."/>
            <person name="Grant M."/>
            <person name="Ganley R.J."/>
            <person name="Williams N.M."/>
        </authorList>
    </citation>
    <scope>NUCLEOTIDE SEQUENCE</scope>
    <source>
        <strain evidence="1">NZFS 3630</strain>
    </source>
</reference>
<protein>
    <submittedName>
        <fullName evidence="1">Uncharacterized protein</fullName>
    </submittedName>
</protein>
<dbReference type="Proteomes" id="UP000792063">
    <property type="component" value="Unassembled WGS sequence"/>
</dbReference>
<dbReference type="EMBL" id="JPWU03000511">
    <property type="protein sequence ID" value="KAG2512422.1"/>
    <property type="molecule type" value="Genomic_DNA"/>
</dbReference>